<feature type="signal peptide" evidence="4">
    <location>
        <begin position="1"/>
        <end position="19"/>
    </location>
</feature>
<dbReference type="PRINTS" id="PR00368">
    <property type="entry name" value="FADPNR"/>
</dbReference>
<organism evidence="6 7">
    <name type="scientific">Aspergillus cavernicola</name>
    <dbReference type="NCBI Taxonomy" id="176166"/>
    <lineage>
        <taxon>Eukaryota</taxon>
        <taxon>Fungi</taxon>
        <taxon>Dikarya</taxon>
        <taxon>Ascomycota</taxon>
        <taxon>Pezizomycotina</taxon>
        <taxon>Eurotiomycetes</taxon>
        <taxon>Eurotiomycetidae</taxon>
        <taxon>Eurotiales</taxon>
        <taxon>Aspergillaceae</taxon>
        <taxon>Aspergillus</taxon>
        <taxon>Aspergillus subgen. Nidulantes</taxon>
    </lineage>
</organism>
<reference evidence="6 7" key="1">
    <citation type="submission" date="2024-07" db="EMBL/GenBank/DDBJ databases">
        <title>Section-level genome sequencing and comparative genomics of Aspergillus sections Usti and Cavernicolus.</title>
        <authorList>
            <consortium name="Lawrence Berkeley National Laboratory"/>
            <person name="Nybo J.L."/>
            <person name="Vesth T.C."/>
            <person name="Theobald S."/>
            <person name="Frisvad J.C."/>
            <person name="Larsen T.O."/>
            <person name="Kjaerboelling I."/>
            <person name="Rothschild-Mancinelli K."/>
            <person name="Lyhne E.K."/>
            <person name="Kogle M.E."/>
            <person name="Barry K."/>
            <person name="Clum A."/>
            <person name="Na H."/>
            <person name="Ledsgaard L."/>
            <person name="Lin J."/>
            <person name="Lipzen A."/>
            <person name="Kuo A."/>
            <person name="Riley R."/>
            <person name="Mondo S."/>
            <person name="LaButti K."/>
            <person name="Haridas S."/>
            <person name="Pangalinan J."/>
            <person name="Salamov A.A."/>
            <person name="Simmons B.A."/>
            <person name="Magnuson J.K."/>
            <person name="Chen J."/>
            <person name="Drula E."/>
            <person name="Henrissat B."/>
            <person name="Wiebenga A."/>
            <person name="Lubbers R.J."/>
            <person name="Gomes A.C."/>
            <person name="Makela M.R."/>
            <person name="Stajich J."/>
            <person name="Grigoriev I.V."/>
            <person name="Mortensen U.H."/>
            <person name="De vries R.P."/>
            <person name="Baker S.E."/>
            <person name="Andersen M.R."/>
        </authorList>
    </citation>
    <scope>NUCLEOTIDE SEQUENCE [LARGE SCALE GENOMIC DNA]</scope>
    <source>
        <strain evidence="6 7">CBS 600.67</strain>
    </source>
</reference>
<feature type="domain" description="FAD/NAD(P)-binding" evidence="5">
    <location>
        <begin position="26"/>
        <end position="170"/>
    </location>
</feature>
<name>A0ABR4IDZ3_9EURO</name>
<evidence type="ECO:0000259" key="5">
    <source>
        <dbReference type="Pfam" id="PF07992"/>
    </source>
</evidence>
<dbReference type="PANTHER" id="PTHR48105">
    <property type="entry name" value="THIOREDOXIN REDUCTASE 1-RELATED-RELATED"/>
    <property type="match status" value="1"/>
</dbReference>
<evidence type="ECO:0000313" key="7">
    <source>
        <dbReference type="Proteomes" id="UP001610335"/>
    </source>
</evidence>
<dbReference type="Gene3D" id="3.50.50.60">
    <property type="entry name" value="FAD/NAD(P)-binding domain"/>
    <property type="match status" value="2"/>
</dbReference>
<evidence type="ECO:0000256" key="2">
    <source>
        <dbReference type="ARBA" id="ARBA00022630"/>
    </source>
</evidence>
<dbReference type="PRINTS" id="PR00469">
    <property type="entry name" value="PNDRDTASEII"/>
</dbReference>
<proteinExistence type="inferred from homology"/>
<dbReference type="InterPro" id="IPR036188">
    <property type="entry name" value="FAD/NAD-bd_sf"/>
</dbReference>
<keyword evidence="7" id="KW-1185">Reference proteome</keyword>
<gene>
    <name evidence="6" type="ORF">BDW59DRAFT_145651</name>
</gene>
<dbReference type="InterPro" id="IPR023753">
    <property type="entry name" value="FAD/NAD-binding_dom"/>
</dbReference>
<accession>A0ABR4IDZ3</accession>
<keyword evidence="2" id="KW-0285">Flavoprotein</keyword>
<sequence length="384" mass="41650">MALYKLLSVALALTTVVSAALPPTDYDVIVVGGGPAGLSVLSGLSRVRRRTALFDSHHYRNDPTREMHDVIGNDGTPPADFRAAARAQISNYPTASFIDNAIVSITPEPADGTTLFRARDSSGAQYTARKVVLATGLIDLLPATPGLAEAFGKGIFWCPWCDGYEHRDQPFGILGTLPHIVSSVVEVATLNTDIIAFVNGSYTPDEVSTLESSYPDWRAQMQAYNVRIENRTIDSITRLQDGGEVQNEAQDQQLDIFQINFTEGDPVIRNALLTNFDTAQRSSIPTDLGLVMDDGKIDTSINTGMRTSLAGVFAVGDCNNDGSTNVPHAMFSGKRAAVFGHVELAREDMAAAVSKRSLSARALQKEAERAMGDEMERIWERVRV</sequence>
<protein>
    <recommendedName>
        <fullName evidence="5">FAD/NAD(P)-binding domain-containing protein</fullName>
    </recommendedName>
</protein>
<keyword evidence="3" id="KW-0560">Oxidoreductase</keyword>
<feature type="chain" id="PRO_5045715936" description="FAD/NAD(P)-binding domain-containing protein" evidence="4">
    <location>
        <begin position="20"/>
        <end position="384"/>
    </location>
</feature>
<evidence type="ECO:0000256" key="3">
    <source>
        <dbReference type="ARBA" id="ARBA00023002"/>
    </source>
</evidence>
<evidence type="ECO:0000313" key="6">
    <source>
        <dbReference type="EMBL" id="KAL2825950.1"/>
    </source>
</evidence>
<dbReference type="Proteomes" id="UP001610335">
    <property type="component" value="Unassembled WGS sequence"/>
</dbReference>
<keyword evidence="4" id="KW-0732">Signal</keyword>
<comment type="caution">
    <text evidence="6">The sequence shown here is derived from an EMBL/GenBank/DDBJ whole genome shotgun (WGS) entry which is preliminary data.</text>
</comment>
<dbReference type="Pfam" id="PF07992">
    <property type="entry name" value="Pyr_redox_2"/>
    <property type="match status" value="1"/>
</dbReference>
<dbReference type="SUPFAM" id="SSF51905">
    <property type="entry name" value="FAD/NAD(P)-binding domain"/>
    <property type="match status" value="1"/>
</dbReference>
<evidence type="ECO:0000256" key="4">
    <source>
        <dbReference type="SAM" id="SignalP"/>
    </source>
</evidence>
<evidence type="ECO:0000256" key="1">
    <source>
        <dbReference type="ARBA" id="ARBA00009333"/>
    </source>
</evidence>
<comment type="similarity">
    <text evidence="1">Belongs to the class-II pyridine nucleotide-disulfide oxidoreductase family.</text>
</comment>
<dbReference type="EMBL" id="JBFXLS010000033">
    <property type="protein sequence ID" value="KAL2825950.1"/>
    <property type="molecule type" value="Genomic_DNA"/>
</dbReference>
<dbReference type="InterPro" id="IPR050097">
    <property type="entry name" value="Ferredoxin-NADP_redctase_2"/>
</dbReference>